<comment type="caution">
    <text evidence="6">The sequence shown here is derived from an EMBL/GenBank/DDBJ whole genome shotgun (WGS) entry which is preliminary data.</text>
</comment>
<dbReference type="GO" id="GO:0001228">
    <property type="term" value="F:DNA-binding transcription activator activity, RNA polymerase II-specific"/>
    <property type="evidence" value="ECO:0007669"/>
    <property type="project" value="TreeGrafter"/>
</dbReference>
<dbReference type="EMBL" id="JAACJL010000031">
    <property type="protein sequence ID" value="KAF4616581.1"/>
    <property type="molecule type" value="Genomic_DNA"/>
</dbReference>
<dbReference type="PANTHER" id="PTHR10270">
    <property type="entry name" value="SOX TRANSCRIPTION FACTOR"/>
    <property type="match status" value="1"/>
</dbReference>
<dbReference type="Pfam" id="PF00505">
    <property type="entry name" value="HMG_box"/>
    <property type="match status" value="1"/>
</dbReference>
<feature type="domain" description="HMG box" evidence="5">
    <location>
        <begin position="95"/>
        <end position="165"/>
    </location>
</feature>
<feature type="compositionally biased region" description="Basic residues" evidence="4">
    <location>
        <begin position="77"/>
        <end position="88"/>
    </location>
</feature>
<dbReference type="SMART" id="SM00398">
    <property type="entry name" value="HMG"/>
    <property type="match status" value="1"/>
</dbReference>
<dbReference type="Gene3D" id="1.10.30.10">
    <property type="entry name" value="High mobility group box domain"/>
    <property type="match status" value="1"/>
</dbReference>
<evidence type="ECO:0000256" key="1">
    <source>
        <dbReference type="ARBA" id="ARBA00023125"/>
    </source>
</evidence>
<proteinExistence type="predicted"/>
<evidence type="ECO:0000256" key="4">
    <source>
        <dbReference type="SAM" id="MobiDB-lite"/>
    </source>
</evidence>
<keyword evidence="1 3" id="KW-0238">DNA-binding</keyword>
<dbReference type="Proteomes" id="UP000521872">
    <property type="component" value="Unassembled WGS sequence"/>
</dbReference>
<sequence>MPADRGSGDRRTSKRTRATHSSHAVNRPSPYPGFPTPGPSNSSVDTNDEVRDFATLEDAESIAPTPVNVASMVPRMTKGRAKPSKTRKGKSEGHIPRPPNSFMIFRSEYGPIYREQHQDRRVTCEEISQAAGAEWRQLSMAERQTWVKKAMKAKEAHKAQYPDYCYRPRRSNPAKKKKKKSESDREPAEEPQAAANIDDPEHLLSYFLSQNKGSNGMQSPITGHLPAPVALVSGPSPPSFPSPGLVPLRKELDPHPFHLQLPGLDMSDTTLRPGNMLKSTRGNVPMYLSQLLNFDSDAFQIPGTGASLYQTQQPSLEELTFGPLRGTENVLQSVPNSSRTINLQDGEREADIPPLRESEILNPFSVVGSCASMSTVASATSRQRSVKPEEYFYISDEDFQLFFSGSAGVPVEHSDFSFNSLKEGTQSVPAEDDGLAGARCQPAPVPILITN</sequence>
<dbReference type="PANTHER" id="PTHR10270:SF161">
    <property type="entry name" value="SEX-DETERMINING REGION Y PROTEIN"/>
    <property type="match status" value="1"/>
</dbReference>
<gene>
    <name evidence="6" type="ORF">D9613_008949</name>
</gene>
<dbReference type="GO" id="GO:0005634">
    <property type="term" value="C:nucleus"/>
    <property type="evidence" value="ECO:0007669"/>
    <property type="project" value="UniProtKB-UniRule"/>
</dbReference>
<dbReference type="InterPro" id="IPR036910">
    <property type="entry name" value="HMG_box_dom_sf"/>
</dbReference>
<dbReference type="CDD" id="cd01389">
    <property type="entry name" value="HMG-box_ROX1-like"/>
    <property type="match status" value="1"/>
</dbReference>
<evidence type="ECO:0000313" key="7">
    <source>
        <dbReference type="Proteomes" id="UP000521872"/>
    </source>
</evidence>
<feature type="region of interest" description="Disordered" evidence="4">
    <location>
        <begin position="1"/>
        <end position="103"/>
    </location>
</feature>
<evidence type="ECO:0000256" key="2">
    <source>
        <dbReference type="ARBA" id="ARBA00023163"/>
    </source>
</evidence>
<dbReference type="AlphaFoldDB" id="A0A8H4QTI1"/>
<feature type="region of interest" description="Disordered" evidence="4">
    <location>
        <begin position="161"/>
        <end position="197"/>
    </location>
</feature>
<feature type="compositionally biased region" description="Basic and acidic residues" evidence="4">
    <location>
        <begin position="1"/>
        <end position="11"/>
    </location>
</feature>
<dbReference type="GO" id="GO:0030154">
    <property type="term" value="P:cell differentiation"/>
    <property type="evidence" value="ECO:0007669"/>
    <property type="project" value="TreeGrafter"/>
</dbReference>
<dbReference type="PROSITE" id="PS50118">
    <property type="entry name" value="HMG_BOX_2"/>
    <property type="match status" value="1"/>
</dbReference>
<feature type="compositionally biased region" description="Basic residues" evidence="4">
    <location>
        <begin position="167"/>
        <end position="180"/>
    </location>
</feature>
<evidence type="ECO:0000256" key="3">
    <source>
        <dbReference type="PROSITE-ProRule" id="PRU00267"/>
    </source>
</evidence>
<dbReference type="GO" id="GO:0000978">
    <property type="term" value="F:RNA polymerase II cis-regulatory region sequence-specific DNA binding"/>
    <property type="evidence" value="ECO:0007669"/>
    <property type="project" value="TreeGrafter"/>
</dbReference>
<evidence type="ECO:0000259" key="5">
    <source>
        <dbReference type="PROSITE" id="PS50118"/>
    </source>
</evidence>
<accession>A0A8H4QTI1</accession>
<feature type="DNA-binding region" description="HMG box" evidence="3">
    <location>
        <begin position="95"/>
        <end position="165"/>
    </location>
</feature>
<evidence type="ECO:0000313" key="6">
    <source>
        <dbReference type="EMBL" id="KAF4616581.1"/>
    </source>
</evidence>
<protein>
    <recommendedName>
        <fullName evidence="5">HMG box domain-containing protein</fullName>
    </recommendedName>
</protein>
<keyword evidence="2" id="KW-0804">Transcription</keyword>
<keyword evidence="3" id="KW-0539">Nucleus</keyword>
<dbReference type="InterPro" id="IPR009071">
    <property type="entry name" value="HMG_box_dom"/>
</dbReference>
<keyword evidence="7" id="KW-1185">Reference proteome</keyword>
<name>A0A8H4QTI1_9AGAR</name>
<dbReference type="InterPro" id="IPR050140">
    <property type="entry name" value="SRY-related_HMG-box_TF-like"/>
</dbReference>
<organism evidence="6 7">
    <name type="scientific">Agrocybe pediades</name>
    <dbReference type="NCBI Taxonomy" id="84607"/>
    <lineage>
        <taxon>Eukaryota</taxon>
        <taxon>Fungi</taxon>
        <taxon>Dikarya</taxon>
        <taxon>Basidiomycota</taxon>
        <taxon>Agaricomycotina</taxon>
        <taxon>Agaricomycetes</taxon>
        <taxon>Agaricomycetidae</taxon>
        <taxon>Agaricales</taxon>
        <taxon>Agaricineae</taxon>
        <taxon>Strophariaceae</taxon>
        <taxon>Agrocybe</taxon>
    </lineage>
</organism>
<dbReference type="SUPFAM" id="SSF47095">
    <property type="entry name" value="HMG-box"/>
    <property type="match status" value="1"/>
</dbReference>
<feature type="compositionally biased region" description="Pro residues" evidence="4">
    <location>
        <begin position="29"/>
        <end position="38"/>
    </location>
</feature>
<reference evidence="6 7" key="1">
    <citation type="submission" date="2019-12" db="EMBL/GenBank/DDBJ databases">
        <authorList>
            <person name="Floudas D."/>
            <person name="Bentzer J."/>
            <person name="Ahren D."/>
            <person name="Johansson T."/>
            <person name="Persson P."/>
            <person name="Tunlid A."/>
        </authorList>
    </citation>
    <scope>NUCLEOTIDE SEQUENCE [LARGE SCALE GENOMIC DNA]</scope>
    <source>
        <strain evidence="6 7">CBS 102.39</strain>
    </source>
</reference>